<dbReference type="HOGENOM" id="CLU_001744_1_0_1"/>
<feature type="non-terminal residue" evidence="4">
    <location>
        <position position="1637"/>
    </location>
</feature>
<dbReference type="OrthoDB" id="10031156at2759"/>
<evidence type="ECO:0000313" key="4">
    <source>
        <dbReference type="EMBL" id="KIJ11811.1"/>
    </source>
</evidence>
<organism evidence="4 5">
    <name type="scientific">Paxillus involutus ATCC 200175</name>
    <dbReference type="NCBI Taxonomy" id="664439"/>
    <lineage>
        <taxon>Eukaryota</taxon>
        <taxon>Fungi</taxon>
        <taxon>Dikarya</taxon>
        <taxon>Basidiomycota</taxon>
        <taxon>Agaricomycotina</taxon>
        <taxon>Agaricomycetes</taxon>
        <taxon>Agaricomycetidae</taxon>
        <taxon>Boletales</taxon>
        <taxon>Paxilineae</taxon>
        <taxon>Paxillaceae</taxon>
        <taxon>Paxillus</taxon>
    </lineage>
</organism>
<reference evidence="5" key="2">
    <citation type="submission" date="2015-01" db="EMBL/GenBank/DDBJ databases">
        <title>Evolutionary Origins and Diversification of the Mycorrhizal Mutualists.</title>
        <authorList>
            <consortium name="DOE Joint Genome Institute"/>
            <consortium name="Mycorrhizal Genomics Consortium"/>
            <person name="Kohler A."/>
            <person name="Kuo A."/>
            <person name="Nagy L.G."/>
            <person name="Floudas D."/>
            <person name="Copeland A."/>
            <person name="Barry K.W."/>
            <person name="Cichocki N."/>
            <person name="Veneault-Fourrey C."/>
            <person name="LaButti K."/>
            <person name="Lindquist E.A."/>
            <person name="Lipzen A."/>
            <person name="Lundell T."/>
            <person name="Morin E."/>
            <person name="Murat C."/>
            <person name="Riley R."/>
            <person name="Ohm R."/>
            <person name="Sun H."/>
            <person name="Tunlid A."/>
            <person name="Henrissat B."/>
            <person name="Grigoriev I.V."/>
            <person name="Hibbett D.S."/>
            <person name="Martin F."/>
        </authorList>
    </citation>
    <scope>NUCLEOTIDE SEQUENCE [LARGE SCALE GENOMIC DNA]</scope>
    <source>
        <strain evidence="5">ATCC 200175</strain>
    </source>
</reference>
<dbReference type="InterPro" id="IPR058210">
    <property type="entry name" value="SACS/Nov_dom"/>
</dbReference>
<dbReference type="EMBL" id="KN819373">
    <property type="protein sequence ID" value="KIJ11811.1"/>
    <property type="molecule type" value="Genomic_DNA"/>
</dbReference>
<keyword evidence="5" id="KW-1185">Reference proteome</keyword>
<protein>
    <recommendedName>
        <fullName evidence="3">Sacsin/Nov domain-containing protein</fullName>
    </recommendedName>
</protein>
<dbReference type="InterPro" id="IPR022155">
    <property type="entry name" value="DUF3684"/>
</dbReference>
<dbReference type="PANTHER" id="PTHR47839:SF1">
    <property type="entry name" value="DOMAIN PROTEIN, PUTATIVE (AFU_ORTHOLOGUE AFUA_6G04830)-RELATED"/>
    <property type="match status" value="1"/>
</dbReference>
<accession>A0A0C9TWV0</accession>
<dbReference type="PANTHER" id="PTHR47839">
    <property type="entry name" value="DOMAIN PROTEIN, PUTATIVE (AFU_ORTHOLOGUE AFUA_6G04830)-RELATED"/>
    <property type="match status" value="1"/>
</dbReference>
<evidence type="ECO:0000256" key="2">
    <source>
        <dbReference type="SAM" id="Phobius"/>
    </source>
</evidence>
<feature type="domain" description="Sacsin/Nov" evidence="3">
    <location>
        <begin position="18"/>
        <end position="138"/>
    </location>
</feature>
<dbReference type="SUPFAM" id="SSF55874">
    <property type="entry name" value="ATPase domain of HSP90 chaperone/DNA topoisomerase II/histidine kinase"/>
    <property type="match status" value="1"/>
</dbReference>
<sequence length="1637" mass="184789">MWQPQQGYAPVTVDTRALIDKVLARYSGEFTVFRELLQNSDDAGCDSAEIHFETAAFLGLDPEAAMNAGPPILRDSKTTNVVQWTFKNYGKPFTPQDWGRLPKIALGNPDPQKVGAFGVGFYSLFSVTERPYVSSGDKGMEFSWNDENQLYYRFGDLPQTATRDLWTTFKMPLREAAQMPPVSEFIQFLASSITFMAHLKDVTVFFDHHCVGQINKSLGQSQAIPIPTELNPLSPEKNMIVESVRQDTITITARIMLPRYDSMHETKVDLTVFTAEVDVTVDEKLSKELNRCTKKNPPSRLKYSLIYTEKDEYDQSRINEQKHPREFPSAFRGLRADLDGATHTRVFIGHATAQTTGIGGHMASHFIPTVERESIDLVYPHRLVWNRELLYVGGFLCRAVYELELSKIQSSWSEAAAGKPHSRPSRKLRDQFHKRFLHVLKFFTFHHSTPSSKVAQLLANSFYGCSTLPLRLLSSVGVRGAPDVRAFEPVFAKFLKSLPMLSKHVTQDGADSIAALPDQHKIPAITLSDVLQDLRRHALDVEELVACLRWWITSRRDDLTSNTADLLDVATLCGTNGAIRLSSITHFVDPKVLGLHIPPDGPLPLSLVPLGISKHLGCEELTSFSCEELTSFGWKEFTVASWLQHISRPDVMSADKKYDFTQSVDWANRVLSTLCCVWPQLSDDMRSESREVFRNKPCVPTSKGLCFPECSYLPMEDNTLFHHPDLPIVNRDSGFEVDEDMKRFLLFIGVRKNPPVQFLLHQMLSTGDWTVFNLVDYLVQEEPSLTSEDLSALKSSEIFMRESFQSNEEENSRHRADELYPPVDIFRRLRLPVIEWSGKSEWRDKSPKAQLLYRLGLNHFPPLPKIVELCSSRDVGVQETAFVYLYHKLHSQYLDYKPENFLDVEFIPAESKGRTCLKKLGEVCSGTQWKALGFFVVQDRFLSAPLHQLGVTQHPPTSKLLDLLEKTPPPDEETAGQWFEVLFDHMASFSPPDLIKLSGLPIVPTGPSSAPKLLPPTKCYLDQGAKPVLYANLFVFVNFGTKANCFLGACGSKNKVSIEDVAEILIENPERFFKLAGGYEGFLVELRKFAYQSQDISNVILHKMSQKPTLLGVRRKKTEGQTGWDYEHQFLTYQGVTIVDDISNYQLFSDCLFVAPQEEALERFYALLGCSYLSAVVKERCNDLHEIPATKTCLEVQSLILERLPLFIQKYTDTKPKVIIPSSPDHLKVKACKRIVVFKTLVTGSVKRTRDVWAIARREGNCVELWISKTAKRDMYEVATSLCRLLFGTNKMNATLLLETILSADLEVLERRGFLVDQFSQKHRDENGTGNKARKRCSAGSASTTNSPQQSTLDTQPDPRLNRERLPGSSEATPQFPFLPHAADSVLFKIREAPNVSGDKSSDTVGHSTSLPLTRTSREVIPQSYIRNNVEKAIEACSLGGEKSAIHEGVSQFLSSGFCRVSADVGSLRLIGQVKNIQVCVDEGTPDADTFMEHMRGPLARFVDIIITLSEIYRISTTTLRVFYDVSGGCIAFNCRGIIYLNLRYFEVWHDEQVKSGNRQNARMSWFLALAHEIAHNLTDLHNSDHEFWFSAICEAHLIAFSQLLRPANTWLRYVLWLKPIVIVILLAYLAGRIAPV</sequence>
<name>A0A0C9TWV0_PAXIN</name>
<dbReference type="Gene3D" id="3.30.565.10">
    <property type="entry name" value="Histidine kinase-like ATPase, C-terminal domain"/>
    <property type="match status" value="1"/>
</dbReference>
<evidence type="ECO:0000259" key="3">
    <source>
        <dbReference type="Pfam" id="PF25794"/>
    </source>
</evidence>
<dbReference type="Proteomes" id="UP000053647">
    <property type="component" value="Unassembled WGS sequence"/>
</dbReference>
<keyword evidence="2" id="KW-0812">Transmembrane</keyword>
<evidence type="ECO:0000256" key="1">
    <source>
        <dbReference type="SAM" id="MobiDB-lite"/>
    </source>
</evidence>
<feature type="transmembrane region" description="Helical" evidence="2">
    <location>
        <begin position="1611"/>
        <end position="1631"/>
    </location>
</feature>
<keyword evidence="2" id="KW-0472">Membrane</keyword>
<proteinExistence type="predicted"/>
<dbReference type="InterPro" id="IPR036890">
    <property type="entry name" value="HATPase_C_sf"/>
</dbReference>
<feature type="region of interest" description="Disordered" evidence="1">
    <location>
        <begin position="1323"/>
        <end position="1377"/>
    </location>
</feature>
<reference evidence="4 5" key="1">
    <citation type="submission" date="2014-06" db="EMBL/GenBank/DDBJ databases">
        <authorList>
            <consortium name="DOE Joint Genome Institute"/>
            <person name="Kuo A."/>
            <person name="Kohler A."/>
            <person name="Nagy L.G."/>
            <person name="Floudas D."/>
            <person name="Copeland A."/>
            <person name="Barry K.W."/>
            <person name="Cichocki N."/>
            <person name="Veneault-Fourrey C."/>
            <person name="LaButti K."/>
            <person name="Lindquist E.A."/>
            <person name="Lipzen A."/>
            <person name="Lundell T."/>
            <person name="Morin E."/>
            <person name="Murat C."/>
            <person name="Sun H."/>
            <person name="Tunlid A."/>
            <person name="Henrissat B."/>
            <person name="Grigoriev I.V."/>
            <person name="Hibbett D.S."/>
            <person name="Martin F."/>
            <person name="Nordberg H.P."/>
            <person name="Cantor M.N."/>
            <person name="Hua S.X."/>
        </authorList>
    </citation>
    <scope>NUCLEOTIDE SEQUENCE [LARGE SCALE GENOMIC DNA]</scope>
    <source>
        <strain evidence="4 5">ATCC 200175</strain>
    </source>
</reference>
<gene>
    <name evidence="4" type="ORF">PAXINDRAFT_171631</name>
</gene>
<evidence type="ECO:0000313" key="5">
    <source>
        <dbReference type="Proteomes" id="UP000053647"/>
    </source>
</evidence>
<dbReference type="Pfam" id="PF25794">
    <property type="entry name" value="SACS"/>
    <property type="match status" value="1"/>
</dbReference>
<feature type="compositionally biased region" description="Polar residues" evidence="1">
    <location>
        <begin position="1340"/>
        <end position="1355"/>
    </location>
</feature>
<dbReference type="Pfam" id="PF12449">
    <property type="entry name" value="DUF3684"/>
    <property type="match status" value="2"/>
</dbReference>
<keyword evidence="2" id="KW-1133">Transmembrane helix</keyword>